<dbReference type="InterPro" id="IPR036621">
    <property type="entry name" value="Anticodon-bd_dom_sf"/>
</dbReference>
<dbReference type="InterPro" id="IPR016061">
    <property type="entry name" value="Pro-tRNA_ligase_II_C"/>
</dbReference>
<evidence type="ECO:0000313" key="10">
    <source>
        <dbReference type="Proteomes" id="UP000658258"/>
    </source>
</evidence>
<dbReference type="Gene3D" id="3.40.50.800">
    <property type="entry name" value="Anticodon-binding domain"/>
    <property type="match status" value="1"/>
</dbReference>
<evidence type="ECO:0000313" key="9">
    <source>
        <dbReference type="EMBL" id="GHE66813.1"/>
    </source>
</evidence>
<evidence type="ECO:0000256" key="7">
    <source>
        <dbReference type="HAMAP-Rule" id="MF_01571"/>
    </source>
</evidence>
<dbReference type="Pfam" id="PF09180">
    <property type="entry name" value="ProRS-C_1"/>
    <property type="match status" value="1"/>
</dbReference>
<keyword evidence="3 7" id="KW-0547">Nucleotide-binding</keyword>
<organism evidence="9 10">
    <name type="scientific">Roseivirga thermotolerans</name>
    <dbReference type="NCBI Taxonomy" id="1758176"/>
    <lineage>
        <taxon>Bacteria</taxon>
        <taxon>Pseudomonadati</taxon>
        <taxon>Bacteroidota</taxon>
        <taxon>Cytophagia</taxon>
        <taxon>Cytophagales</taxon>
        <taxon>Roseivirgaceae</taxon>
        <taxon>Roseivirga</taxon>
    </lineage>
</organism>
<dbReference type="InterPro" id="IPR002314">
    <property type="entry name" value="aa-tRNA-synt_IIb"/>
</dbReference>
<comment type="caution">
    <text evidence="9">The sequence shown here is derived from an EMBL/GenBank/DDBJ whole genome shotgun (WGS) entry which is preliminary data.</text>
</comment>
<dbReference type="RefSeq" id="WP_189630384.1">
    <property type="nucleotide sequence ID" value="NZ_BNAG01000003.1"/>
</dbReference>
<keyword evidence="6 7" id="KW-0030">Aminoacyl-tRNA synthetase</keyword>
<dbReference type="EMBL" id="BNAG01000003">
    <property type="protein sequence ID" value="GHE66813.1"/>
    <property type="molecule type" value="Genomic_DNA"/>
</dbReference>
<reference evidence="10" key="1">
    <citation type="journal article" date="2019" name="Int. J. Syst. Evol. Microbiol.">
        <title>The Global Catalogue of Microorganisms (GCM) 10K type strain sequencing project: providing services to taxonomists for standard genome sequencing and annotation.</title>
        <authorList>
            <consortium name="The Broad Institute Genomics Platform"/>
            <consortium name="The Broad Institute Genome Sequencing Center for Infectious Disease"/>
            <person name="Wu L."/>
            <person name="Ma J."/>
        </authorList>
    </citation>
    <scope>NUCLEOTIDE SEQUENCE [LARGE SCALE GENOMIC DNA]</scope>
    <source>
        <strain evidence="10">CGMCC 1.15111</strain>
    </source>
</reference>
<dbReference type="InterPro" id="IPR006195">
    <property type="entry name" value="aa-tRNA-synth_II"/>
</dbReference>
<keyword evidence="5 7" id="KW-0648">Protein biosynthesis</keyword>
<dbReference type="InterPro" id="IPR045864">
    <property type="entry name" value="aa-tRNA-synth_II/BPL/LPL"/>
</dbReference>
<keyword evidence="4 7" id="KW-0067">ATP-binding</keyword>
<name>A0ABQ3I833_9BACT</name>
<evidence type="ECO:0000256" key="3">
    <source>
        <dbReference type="ARBA" id="ARBA00022741"/>
    </source>
</evidence>
<dbReference type="CDD" id="cd00778">
    <property type="entry name" value="ProRS_core_arch_euk"/>
    <property type="match status" value="1"/>
</dbReference>
<accession>A0ABQ3I833</accession>
<dbReference type="Proteomes" id="UP000658258">
    <property type="component" value="Unassembled WGS sequence"/>
</dbReference>
<evidence type="ECO:0000256" key="6">
    <source>
        <dbReference type="ARBA" id="ARBA00023146"/>
    </source>
</evidence>
<keyword evidence="2 7" id="KW-0436">Ligase</keyword>
<evidence type="ECO:0000256" key="2">
    <source>
        <dbReference type="ARBA" id="ARBA00022598"/>
    </source>
</evidence>
<proteinExistence type="inferred from homology"/>
<dbReference type="NCBIfam" id="TIGR00408">
    <property type="entry name" value="proS_fam_I"/>
    <property type="match status" value="1"/>
</dbReference>
<dbReference type="CDD" id="cd00862">
    <property type="entry name" value="ProRS_anticodon_zinc"/>
    <property type="match status" value="1"/>
</dbReference>
<evidence type="ECO:0000256" key="1">
    <source>
        <dbReference type="ARBA" id="ARBA00022490"/>
    </source>
</evidence>
<dbReference type="PANTHER" id="PTHR43382">
    <property type="entry name" value="PROLYL-TRNA SYNTHETASE"/>
    <property type="match status" value="1"/>
</dbReference>
<gene>
    <name evidence="7 9" type="primary">proS</name>
    <name evidence="9" type="ORF">GCM10011340_22800</name>
</gene>
<evidence type="ECO:0000259" key="8">
    <source>
        <dbReference type="PROSITE" id="PS50862"/>
    </source>
</evidence>
<keyword evidence="10" id="KW-1185">Reference proteome</keyword>
<dbReference type="SUPFAM" id="SSF52954">
    <property type="entry name" value="Class II aaRS ABD-related"/>
    <property type="match status" value="1"/>
</dbReference>
<protein>
    <recommendedName>
        <fullName evidence="7">Proline--tRNA ligase</fullName>
        <ecNumber evidence="7">6.1.1.15</ecNumber>
    </recommendedName>
    <alternativeName>
        <fullName evidence="7">Prolyl-tRNA synthetase</fullName>
        <shortName evidence="7">ProRS</shortName>
    </alternativeName>
</protein>
<dbReference type="InterPro" id="IPR004154">
    <property type="entry name" value="Anticodon-bd"/>
</dbReference>
<dbReference type="Pfam" id="PF00587">
    <property type="entry name" value="tRNA-synt_2b"/>
    <property type="match status" value="1"/>
</dbReference>
<comment type="catalytic activity">
    <reaction evidence="7">
        <text>tRNA(Pro) + L-proline + ATP = L-prolyl-tRNA(Pro) + AMP + diphosphate</text>
        <dbReference type="Rhea" id="RHEA:14305"/>
        <dbReference type="Rhea" id="RHEA-COMP:9700"/>
        <dbReference type="Rhea" id="RHEA-COMP:9702"/>
        <dbReference type="ChEBI" id="CHEBI:30616"/>
        <dbReference type="ChEBI" id="CHEBI:33019"/>
        <dbReference type="ChEBI" id="CHEBI:60039"/>
        <dbReference type="ChEBI" id="CHEBI:78442"/>
        <dbReference type="ChEBI" id="CHEBI:78532"/>
        <dbReference type="ChEBI" id="CHEBI:456215"/>
        <dbReference type="EC" id="6.1.1.15"/>
    </reaction>
</comment>
<dbReference type="PROSITE" id="PS50862">
    <property type="entry name" value="AA_TRNA_LIGASE_II"/>
    <property type="match status" value="1"/>
</dbReference>
<dbReference type="InterPro" id="IPR033721">
    <property type="entry name" value="ProRS_core_arch_euk"/>
</dbReference>
<dbReference type="HAMAP" id="MF_01571">
    <property type="entry name" value="Pro_tRNA_synth_type3"/>
    <property type="match status" value="1"/>
</dbReference>
<evidence type="ECO:0000256" key="4">
    <source>
        <dbReference type="ARBA" id="ARBA00022840"/>
    </source>
</evidence>
<dbReference type="SMART" id="SM00946">
    <property type="entry name" value="ProRS-C_1"/>
    <property type="match status" value="1"/>
</dbReference>
<dbReference type="SUPFAM" id="SSF64586">
    <property type="entry name" value="C-terminal domain of ProRS"/>
    <property type="match status" value="1"/>
</dbReference>
<dbReference type="EC" id="6.1.1.15" evidence="7"/>
<dbReference type="Gene3D" id="3.30.110.30">
    <property type="entry name" value="C-terminal domain of ProRS"/>
    <property type="match status" value="1"/>
</dbReference>
<dbReference type="PANTHER" id="PTHR43382:SF2">
    <property type="entry name" value="BIFUNCTIONAL GLUTAMATE_PROLINE--TRNA LIGASE"/>
    <property type="match status" value="1"/>
</dbReference>
<dbReference type="Gene3D" id="3.30.930.10">
    <property type="entry name" value="Bira Bifunctional Protein, Domain 2"/>
    <property type="match status" value="1"/>
</dbReference>
<comment type="similarity">
    <text evidence="7">Belongs to the class-II aminoacyl-tRNA synthetase family. ProS type 3 subfamily.</text>
</comment>
<keyword evidence="1 7" id="KW-0963">Cytoplasm</keyword>
<dbReference type="Pfam" id="PF03129">
    <property type="entry name" value="HGTP_anticodon"/>
    <property type="match status" value="1"/>
</dbReference>
<evidence type="ECO:0000256" key="5">
    <source>
        <dbReference type="ARBA" id="ARBA00022917"/>
    </source>
</evidence>
<dbReference type="InterPro" id="IPR017449">
    <property type="entry name" value="Pro-tRNA_synth_II"/>
</dbReference>
<comment type="subcellular location">
    <subcellularLocation>
        <location evidence="7">Cytoplasm</location>
    </subcellularLocation>
</comment>
<sequence>MSKGLPKRSEDYSLWYNELVKKADLAENSPVRGCMVIKPYGFSIWEKMQAEIDRMFKETGHTNAYFPLFIPKSYLSKEADHVEGFAKECAVVTHYRLKNDENGNGVVVDPEAKLEEELIVRPTSETVIWSTYKNWIQSYRDLPILVNQWANVVRWEMRTRLFLRTAEFLWQEGHTAHATKQEAIDESVQMMNVYAQFAEEFMALPVVKGVKSEAERFAGAIETYCIEALMQDGKALQAGTSHFLGQNFAKAFDVKFATKEGGLEYVWGTSWGVSTRLMGALIMAHSDDQGLVLPPKLAPIQVVIVPIYKGDDQLAQISEKVAEIQSKLRAKGISVKFDSRDTHKPGFKFAEWELKGVPVRLAIGPRDLENNTLEIARRDTGEKQSFDLSEDIALKVESLLEDIQKNIYQKAINFRESHTTEVNSYDEFKEVLEGKGGFVSAHWDGTAETEEKIKEENKATIRCIPLDQKQEEGACIYSGKPSKGRVLFAKAY</sequence>
<dbReference type="GO" id="GO:0016874">
    <property type="term" value="F:ligase activity"/>
    <property type="evidence" value="ECO:0007669"/>
    <property type="project" value="UniProtKB-KW"/>
</dbReference>
<comment type="subunit">
    <text evidence="7">Homodimer.</text>
</comment>
<comment type="function">
    <text evidence="7">Catalyzes the attachment of proline to tRNA(Pro) in a two-step reaction: proline is first activated by ATP to form Pro-AMP and then transferred to the acceptor end of tRNA(Pro).</text>
</comment>
<feature type="domain" description="Aminoacyl-transfer RNA synthetases class-II family profile" evidence="8">
    <location>
        <begin position="39"/>
        <end position="294"/>
    </location>
</feature>
<comment type="domain">
    <text evidence="7">Consists of three domains: the N-terminal catalytic domain, the anticodon-binding domain and the C-terminal extension.</text>
</comment>
<dbReference type="InterPro" id="IPR004499">
    <property type="entry name" value="Pro-tRNA-ligase_IIa_arc-type"/>
</dbReference>
<dbReference type="SUPFAM" id="SSF55681">
    <property type="entry name" value="Class II aaRS and biotin synthetases"/>
    <property type="match status" value="1"/>
</dbReference>